<reference evidence="2" key="1">
    <citation type="journal article" date="2015" name="Nat. Genet.">
        <title>The genome and transcriptome of the zoonotic hookworm Ancylostoma ceylanicum identify infection-specific gene families.</title>
        <authorList>
            <person name="Schwarz E.M."/>
            <person name="Hu Y."/>
            <person name="Antoshechkin I."/>
            <person name="Miller M.M."/>
            <person name="Sternberg P.W."/>
            <person name="Aroian R.V."/>
        </authorList>
    </citation>
    <scope>NUCLEOTIDE SEQUENCE</scope>
    <source>
        <strain evidence="2">HY135</strain>
    </source>
</reference>
<comment type="caution">
    <text evidence="1">The sequence shown here is derived from an EMBL/GenBank/DDBJ whole genome shotgun (WGS) entry which is preliminary data.</text>
</comment>
<protein>
    <submittedName>
        <fullName evidence="1">Uncharacterized protein</fullName>
    </submittedName>
</protein>
<organism evidence="1 2">
    <name type="scientific">Ancylostoma ceylanicum</name>
    <dbReference type="NCBI Taxonomy" id="53326"/>
    <lineage>
        <taxon>Eukaryota</taxon>
        <taxon>Metazoa</taxon>
        <taxon>Ecdysozoa</taxon>
        <taxon>Nematoda</taxon>
        <taxon>Chromadorea</taxon>
        <taxon>Rhabditida</taxon>
        <taxon>Rhabditina</taxon>
        <taxon>Rhabditomorpha</taxon>
        <taxon>Strongyloidea</taxon>
        <taxon>Ancylostomatidae</taxon>
        <taxon>Ancylostomatinae</taxon>
        <taxon>Ancylostoma</taxon>
    </lineage>
</organism>
<accession>A0A016X1U5</accession>
<proteinExistence type="predicted"/>
<gene>
    <name evidence="1" type="primary">Acey_s0415.g1060</name>
    <name evidence="1" type="ORF">Y032_0415g1060</name>
</gene>
<keyword evidence="2" id="KW-1185">Reference proteome</keyword>
<evidence type="ECO:0000313" key="1">
    <source>
        <dbReference type="EMBL" id="EYC45831.1"/>
    </source>
</evidence>
<dbReference type="AlphaFoldDB" id="A0A016X1U5"/>
<dbReference type="EMBL" id="JARK01000015">
    <property type="protein sequence ID" value="EYC45831.1"/>
    <property type="molecule type" value="Genomic_DNA"/>
</dbReference>
<dbReference type="Proteomes" id="UP000024635">
    <property type="component" value="Unassembled WGS sequence"/>
</dbReference>
<sequence>MIGVREGSIDCKIGDERRIHRPPRTCYVRLFYLVNSFTSACSCGIYNSSKLGRARVTAKRGRSWREKEESTSALLAAGQPEPLSLPSSCSQPHLLFLA</sequence>
<evidence type="ECO:0000313" key="2">
    <source>
        <dbReference type="Proteomes" id="UP000024635"/>
    </source>
</evidence>
<name>A0A016X1U5_9BILA</name>